<reference evidence="1 2" key="1">
    <citation type="journal article" date="2018" name="Front. Plant Sci.">
        <title>Red Clover (Trifolium pratense) and Zigzag Clover (T. medium) - A Picture of Genomic Similarities and Differences.</title>
        <authorList>
            <person name="Dluhosova J."/>
            <person name="Istvanek J."/>
            <person name="Nedelnik J."/>
            <person name="Repkova J."/>
        </authorList>
    </citation>
    <scope>NUCLEOTIDE SEQUENCE [LARGE SCALE GENOMIC DNA]</scope>
    <source>
        <strain evidence="2">cv. 10/8</strain>
        <tissue evidence="1">Leaf</tissue>
    </source>
</reference>
<comment type="caution">
    <text evidence="1">The sequence shown here is derived from an EMBL/GenBank/DDBJ whole genome shotgun (WGS) entry which is preliminary data.</text>
</comment>
<dbReference type="AlphaFoldDB" id="A0A392PSD4"/>
<dbReference type="EMBL" id="LXQA010092866">
    <property type="protein sequence ID" value="MCI14557.1"/>
    <property type="molecule type" value="Genomic_DNA"/>
</dbReference>
<keyword evidence="2" id="KW-1185">Reference proteome</keyword>
<sequence length="22" mass="2524">GGWQVFVFYVSYDDLILNLGSM</sequence>
<evidence type="ECO:0000313" key="1">
    <source>
        <dbReference type="EMBL" id="MCI14557.1"/>
    </source>
</evidence>
<dbReference type="Proteomes" id="UP000265520">
    <property type="component" value="Unassembled WGS sequence"/>
</dbReference>
<proteinExistence type="predicted"/>
<organism evidence="1 2">
    <name type="scientific">Trifolium medium</name>
    <dbReference type="NCBI Taxonomy" id="97028"/>
    <lineage>
        <taxon>Eukaryota</taxon>
        <taxon>Viridiplantae</taxon>
        <taxon>Streptophyta</taxon>
        <taxon>Embryophyta</taxon>
        <taxon>Tracheophyta</taxon>
        <taxon>Spermatophyta</taxon>
        <taxon>Magnoliopsida</taxon>
        <taxon>eudicotyledons</taxon>
        <taxon>Gunneridae</taxon>
        <taxon>Pentapetalae</taxon>
        <taxon>rosids</taxon>
        <taxon>fabids</taxon>
        <taxon>Fabales</taxon>
        <taxon>Fabaceae</taxon>
        <taxon>Papilionoideae</taxon>
        <taxon>50 kb inversion clade</taxon>
        <taxon>NPAAA clade</taxon>
        <taxon>Hologalegina</taxon>
        <taxon>IRL clade</taxon>
        <taxon>Trifolieae</taxon>
        <taxon>Trifolium</taxon>
    </lineage>
</organism>
<name>A0A392PSD4_9FABA</name>
<accession>A0A392PSD4</accession>
<protein>
    <submittedName>
        <fullName evidence="1">Uncharacterized protein</fullName>
    </submittedName>
</protein>
<feature type="non-terminal residue" evidence="1">
    <location>
        <position position="1"/>
    </location>
</feature>
<evidence type="ECO:0000313" key="2">
    <source>
        <dbReference type="Proteomes" id="UP000265520"/>
    </source>
</evidence>